<dbReference type="OrthoDB" id="9806954at2"/>
<comment type="function">
    <text evidence="1 9">May be involved in recombinational repair of damaged DNA.</text>
</comment>
<evidence type="ECO:0000256" key="9">
    <source>
        <dbReference type="PIRNR" id="PIRNR003128"/>
    </source>
</evidence>
<dbReference type="AlphaFoldDB" id="A0A556AYL3"/>
<evidence type="ECO:0000313" key="13">
    <source>
        <dbReference type="Proteomes" id="UP000318405"/>
    </source>
</evidence>
<dbReference type="SUPFAM" id="SSF52540">
    <property type="entry name" value="P-loop containing nucleoside triphosphate hydrolases"/>
    <property type="match status" value="1"/>
</dbReference>
<evidence type="ECO:0000256" key="10">
    <source>
        <dbReference type="SAM" id="Coils"/>
    </source>
</evidence>
<dbReference type="NCBIfam" id="NF008121">
    <property type="entry name" value="PRK10869.1"/>
    <property type="match status" value="1"/>
</dbReference>
<evidence type="ECO:0000256" key="4">
    <source>
        <dbReference type="ARBA" id="ARBA00022741"/>
    </source>
</evidence>
<dbReference type="GO" id="GO:0043590">
    <property type="term" value="C:bacterial nucleoid"/>
    <property type="evidence" value="ECO:0007669"/>
    <property type="project" value="TreeGrafter"/>
</dbReference>
<dbReference type="EMBL" id="VLTJ01000007">
    <property type="protein sequence ID" value="TSH98034.1"/>
    <property type="molecule type" value="Genomic_DNA"/>
</dbReference>
<keyword evidence="13" id="KW-1185">Reference proteome</keyword>
<dbReference type="Gene3D" id="3.40.50.300">
    <property type="entry name" value="P-loop containing nucleotide triphosphate hydrolases"/>
    <property type="match status" value="2"/>
</dbReference>
<feature type="domain" description="RecF/RecN/SMC N-terminal" evidence="11">
    <location>
        <begin position="2"/>
        <end position="503"/>
    </location>
</feature>
<dbReference type="FunFam" id="3.40.50.300:FF:000319">
    <property type="entry name" value="DNA repair protein RecN"/>
    <property type="match status" value="1"/>
</dbReference>
<evidence type="ECO:0000256" key="7">
    <source>
        <dbReference type="ARBA" id="ARBA00023204"/>
    </source>
</evidence>
<organism evidence="12 13">
    <name type="scientific">Verticiella sediminum</name>
    <dbReference type="NCBI Taxonomy" id="1247510"/>
    <lineage>
        <taxon>Bacteria</taxon>
        <taxon>Pseudomonadati</taxon>
        <taxon>Pseudomonadota</taxon>
        <taxon>Betaproteobacteria</taxon>
        <taxon>Burkholderiales</taxon>
        <taxon>Alcaligenaceae</taxon>
        <taxon>Verticiella</taxon>
    </lineage>
</organism>
<keyword evidence="6" id="KW-0067">ATP-binding</keyword>
<evidence type="ECO:0000256" key="5">
    <source>
        <dbReference type="ARBA" id="ARBA00022763"/>
    </source>
</evidence>
<evidence type="ECO:0000256" key="8">
    <source>
        <dbReference type="ARBA" id="ARBA00033408"/>
    </source>
</evidence>
<evidence type="ECO:0000313" key="12">
    <source>
        <dbReference type="EMBL" id="TSH98034.1"/>
    </source>
</evidence>
<dbReference type="InterPro" id="IPR004604">
    <property type="entry name" value="DNA_recomb/repair_RecN"/>
</dbReference>
<dbReference type="FunFam" id="3.40.50.300:FF:000356">
    <property type="entry name" value="DNA repair protein RecN"/>
    <property type="match status" value="1"/>
</dbReference>
<feature type="coiled-coil region" evidence="10">
    <location>
        <begin position="163"/>
        <end position="190"/>
    </location>
</feature>
<dbReference type="PANTHER" id="PTHR11059">
    <property type="entry name" value="DNA REPAIR PROTEIN RECN"/>
    <property type="match status" value="1"/>
</dbReference>
<gene>
    <name evidence="12" type="primary">recN</name>
    <name evidence="12" type="ORF">FOZ76_04405</name>
</gene>
<evidence type="ECO:0000256" key="1">
    <source>
        <dbReference type="ARBA" id="ARBA00003618"/>
    </source>
</evidence>
<dbReference type="InterPro" id="IPR027417">
    <property type="entry name" value="P-loop_NTPase"/>
</dbReference>
<dbReference type="PIRSF" id="PIRSF003128">
    <property type="entry name" value="RecN"/>
    <property type="match status" value="1"/>
</dbReference>
<comment type="caution">
    <text evidence="12">The sequence shown here is derived from an EMBL/GenBank/DDBJ whole genome shotgun (WGS) entry which is preliminary data.</text>
</comment>
<evidence type="ECO:0000259" key="11">
    <source>
        <dbReference type="Pfam" id="PF02463"/>
    </source>
</evidence>
<dbReference type="CDD" id="cd03241">
    <property type="entry name" value="ABC_RecN"/>
    <property type="match status" value="2"/>
</dbReference>
<name>A0A556AYL3_9BURK</name>
<dbReference type="PANTHER" id="PTHR11059:SF0">
    <property type="entry name" value="DNA REPAIR PROTEIN RECN"/>
    <property type="match status" value="1"/>
</dbReference>
<evidence type="ECO:0000256" key="2">
    <source>
        <dbReference type="ARBA" id="ARBA00009441"/>
    </source>
</evidence>
<reference evidence="12 13" key="1">
    <citation type="submission" date="2019-07" db="EMBL/GenBank/DDBJ databases">
        <title>Qingshengfaniella alkalisoli gen. nov., sp. nov., isolated from saline soil.</title>
        <authorList>
            <person name="Xu L."/>
            <person name="Huang X.-X."/>
            <person name="Sun J.-Q."/>
        </authorList>
    </citation>
    <scope>NUCLEOTIDE SEQUENCE [LARGE SCALE GENOMIC DNA]</scope>
    <source>
        <strain evidence="12 13">DSM 27279</strain>
    </source>
</reference>
<keyword evidence="10" id="KW-0175">Coiled coil</keyword>
<keyword evidence="5 9" id="KW-0227">DNA damage</keyword>
<sequence>MLRSLHIRDFVIVDTADIEFGPGFTVFSGETGAGKSILIDALALALGERTDVSVIREGASRADISAVFDPPPGLREWLAELGHEGDTLILRRVVDTGGRTRAFVNGVPATVAQLRELGERLLDIHGQHAHQSLLRGDAQRDLLDDHGGHHELRAAVRGAWHDWRRLTRQLAELERDAQGLASERERLQWEFEDLDRIGLAADEWPQLQAEHERLAHAQSLIDGVAQTLAQLDEADDSTHHQLAAAAQRVGQLAQHDAGLEGVAEALESARIALAEAVSDLNSYLGKLELDPARLAELDARIQAIMDAARKYRLAPEDIPARHAALHERLETLEQAHDLDGLRQRAGAAEQAYRKAAGKLRQARGKAATALGRAVTEAMQTLAMHGGRFEVGLIDAEPGPAGDQGVEFRVAGHAGTTPRPLAKVASGGELARISLALSVIASQAARVPTLIFDEVDTGVSGAVAEVVGRLLRSLGARHQVLCVTHLPQVAACANTQFQVAKSQAGGATRSHIARLDANGRIDEIARLLGGIEITHTTRRAAREMLSK</sequence>
<dbReference type="GO" id="GO:0006281">
    <property type="term" value="P:DNA repair"/>
    <property type="evidence" value="ECO:0007669"/>
    <property type="project" value="UniProtKB-KW"/>
</dbReference>
<dbReference type="GO" id="GO:0009432">
    <property type="term" value="P:SOS response"/>
    <property type="evidence" value="ECO:0007669"/>
    <property type="project" value="TreeGrafter"/>
</dbReference>
<proteinExistence type="inferred from homology"/>
<evidence type="ECO:0000256" key="3">
    <source>
        <dbReference type="ARBA" id="ARBA00021315"/>
    </source>
</evidence>
<keyword evidence="7 9" id="KW-0234">DNA repair</keyword>
<keyword evidence="4" id="KW-0547">Nucleotide-binding</keyword>
<dbReference type="Pfam" id="PF02463">
    <property type="entry name" value="SMC_N"/>
    <property type="match status" value="1"/>
</dbReference>
<dbReference type="Proteomes" id="UP000318405">
    <property type="component" value="Unassembled WGS sequence"/>
</dbReference>
<evidence type="ECO:0000256" key="6">
    <source>
        <dbReference type="ARBA" id="ARBA00022840"/>
    </source>
</evidence>
<dbReference type="GO" id="GO:0006310">
    <property type="term" value="P:DNA recombination"/>
    <property type="evidence" value="ECO:0007669"/>
    <property type="project" value="InterPro"/>
</dbReference>
<protein>
    <recommendedName>
        <fullName evidence="3 9">DNA repair protein RecN</fullName>
    </recommendedName>
    <alternativeName>
        <fullName evidence="8 9">Recombination protein N</fullName>
    </alternativeName>
</protein>
<dbReference type="NCBIfam" id="TIGR00634">
    <property type="entry name" value="recN"/>
    <property type="match status" value="1"/>
</dbReference>
<comment type="similarity">
    <text evidence="2 9">Belongs to the RecN family.</text>
</comment>
<dbReference type="InterPro" id="IPR003395">
    <property type="entry name" value="RecF/RecN/SMC_N"/>
</dbReference>
<dbReference type="GO" id="GO:0005524">
    <property type="term" value="F:ATP binding"/>
    <property type="evidence" value="ECO:0007669"/>
    <property type="project" value="UniProtKB-KW"/>
</dbReference>
<dbReference type="RefSeq" id="WP_143946916.1">
    <property type="nucleotide sequence ID" value="NZ_BAABMB010000004.1"/>
</dbReference>
<accession>A0A556AYL3</accession>